<dbReference type="GO" id="GO:0006435">
    <property type="term" value="P:threonyl-tRNA aminoacylation"/>
    <property type="evidence" value="ECO:0007669"/>
    <property type="project" value="UniProtKB-UniRule"/>
</dbReference>
<keyword evidence="5 13" id="KW-0436">Ligase</keyword>
<evidence type="ECO:0000256" key="2">
    <source>
        <dbReference type="ARBA" id="ARBA00008226"/>
    </source>
</evidence>
<dbReference type="Pfam" id="PF03129">
    <property type="entry name" value="HGTP_anticodon"/>
    <property type="match status" value="1"/>
</dbReference>
<evidence type="ECO:0000256" key="1">
    <source>
        <dbReference type="ARBA" id="ARBA00004496"/>
    </source>
</evidence>
<gene>
    <name evidence="13" type="primary">thrS</name>
    <name evidence="15" type="ORF">DLM65_13790</name>
</gene>
<evidence type="ECO:0000256" key="11">
    <source>
        <dbReference type="ARBA" id="ARBA00023146"/>
    </source>
</evidence>
<dbReference type="GO" id="GO:0004829">
    <property type="term" value="F:threonine-tRNA ligase activity"/>
    <property type="evidence" value="ECO:0007669"/>
    <property type="project" value="UniProtKB-UniRule"/>
</dbReference>
<dbReference type="SMART" id="SM00863">
    <property type="entry name" value="tRNA_SAD"/>
    <property type="match status" value="1"/>
</dbReference>
<keyword evidence="8 13" id="KW-0067">ATP-binding</keyword>
<dbReference type="NCBIfam" id="TIGR00418">
    <property type="entry name" value="thrS"/>
    <property type="match status" value="1"/>
</dbReference>
<keyword evidence="11 13" id="KW-0030">Aminoacyl-tRNA synthetase</keyword>
<dbReference type="CDD" id="cd00771">
    <property type="entry name" value="ThrRS_core"/>
    <property type="match status" value="1"/>
</dbReference>
<dbReference type="PANTHER" id="PTHR11451">
    <property type="entry name" value="THREONINE-TRNA LIGASE"/>
    <property type="match status" value="1"/>
</dbReference>
<comment type="subunit">
    <text evidence="13">Homodimer.</text>
</comment>
<evidence type="ECO:0000256" key="13">
    <source>
        <dbReference type="HAMAP-Rule" id="MF_00184"/>
    </source>
</evidence>
<keyword evidence="7 13" id="KW-0862">Zinc</keyword>
<evidence type="ECO:0000256" key="9">
    <source>
        <dbReference type="ARBA" id="ARBA00022884"/>
    </source>
</evidence>
<feature type="domain" description="Aminoacyl-transfer RNA synthetases class-II family profile" evidence="14">
    <location>
        <begin position="232"/>
        <end position="496"/>
    </location>
</feature>
<dbReference type="SUPFAM" id="SSF55681">
    <property type="entry name" value="Class II aaRS and biotin synthetases"/>
    <property type="match status" value="1"/>
</dbReference>
<evidence type="ECO:0000256" key="7">
    <source>
        <dbReference type="ARBA" id="ARBA00022833"/>
    </source>
</evidence>
<dbReference type="FunFam" id="3.30.930.10:FF:000019">
    <property type="entry name" value="Threonine--tRNA ligase"/>
    <property type="match status" value="1"/>
</dbReference>
<dbReference type="FunFam" id="3.30.980.10:FF:000005">
    <property type="entry name" value="Threonyl-tRNA synthetase, mitochondrial"/>
    <property type="match status" value="1"/>
</dbReference>
<feature type="binding site" evidence="13">
    <location>
        <position position="473"/>
    </location>
    <ligand>
        <name>Zn(2+)</name>
        <dbReference type="ChEBI" id="CHEBI:29105"/>
        <note>catalytic</note>
    </ligand>
</feature>
<evidence type="ECO:0000256" key="3">
    <source>
        <dbReference type="ARBA" id="ARBA00022490"/>
    </source>
</evidence>
<dbReference type="InterPro" id="IPR002320">
    <property type="entry name" value="Thr-tRNA-ligase_IIa"/>
</dbReference>
<evidence type="ECO:0000256" key="4">
    <source>
        <dbReference type="ARBA" id="ARBA00022555"/>
    </source>
</evidence>
<evidence type="ECO:0000256" key="12">
    <source>
        <dbReference type="ARBA" id="ARBA00049515"/>
    </source>
</evidence>
<dbReference type="Pfam" id="PF00587">
    <property type="entry name" value="tRNA-synt_2b"/>
    <property type="match status" value="1"/>
</dbReference>
<dbReference type="Gene3D" id="3.30.930.10">
    <property type="entry name" value="Bira Bifunctional Protein, Domain 2"/>
    <property type="match status" value="1"/>
</dbReference>
<proteinExistence type="inferred from homology"/>
<comment type="similarity">
    <text evidence="2 13">Belongs to the class-II aminoacyl-tRNA synthetase family.</text>
</comment>
<name>A0A2W5YYV4_9BACT</name>
<evidence type="ECO:0000313" key="16">
    <source>
        <dbReference type="Proteomes" id="UP000248724"/>
    </source>
</evidence>
<feature type="binding site" evidence="13">
    <location>
        <position position="295"/>
    </location>
    <ligand>
        <name>Zn(2+)</name>
        <dbReference type="ChEBI" id="CHEBI:29105"/>
        <note>catalytic</note>
    </ligand>
</feature>
<accession>A0A2W5YYV4</accession>
<keyword evidence="9 13" id="KW-0694">RNA-binding</keyword>
<reference evidence="15 16" key="1">
    <citation type="journal article" date="2017" name="Nature">
        <title>Atmospheric trace gases support primary production in Antarctic desert surface soil.</title>
        <authorList>
            <person name="Ji M."/>
            <person name="Greening C."/>
            <person name="Vanwonterghem I."/>
            <person name="Carere C.R."/>
            <person name="Bay S.K."/>
            <person name="Steen J.A."/>
            <person name="Montgomery K."/>
            <person name="Lines T."/>
            <person name="Beardall J."/>
            <person name="van Dorst J."/>
            <person name="Snape I."/>
            <person name="Stott M.B."/>
            <person name="Hugenholtz P."/>
            <person name="Ferrari B.C."/>
        </authorList>
    </citation>
    <scope>NUCLEOTIDE SEQUENCE [LARGE SCALE GENOMIC DNA]</scope>
    <source>
        <strain evidence="15">RRmetagenome_bin12</strain>
    </source>
</reference>
<dbReference type="SUPFAM" id="SSF52954">
    <property type="entry name" value="Class II aaRS ABD-related"/>
    <property type="match status" value="1"/>
</dbReference>
<dbReference type="GO" id="GO:0046872">
    <property type="term" value="F:metal ion binding"/>
    <property type="evidence" value="ECO:0007669"/>
    <property type="project" value="UniProtKB-KW"/>
</dbReference>
<evidence type="ECO:0000259" key="14">
    <source>
        <dbReference type="PROSITE" id="PS50862"/>
    </source>
</evidence>
<evidence type="ECO:0000256" key="5">
    <source>
        <dbReference type="ARBA" id="ARBA00022598"/>
    </source>
</evidence>
<keyword evidence="3 13" id="KW-0963">Cytoplasm</keyword>
<dbReference type="InterPro" id="IPR036621">
    <property type="entry name" value="Anticodon-bd_dom_sf"/>
</dbReference>
<dbReference type="InterPro" id="IPR006195">
    <property type="entry name" value="aa-tRNA-synth_II"/>
</dbReference>
<dbReference type="EMBL" id="QHBU01000268">
    <property type="protein sequence ID" value="PZR78142.1"/>
    <property type="molecule type" value="Genomic_DNA"/>
</dbReference>
<evidence type="ECO:0000256" key="10">
    <source>
        <dbReference type="ARBA" id="ARBA00022917"/>
    </source>
</evidence>
<dbReference type="HAMAP" id="MF_00184">
    <property type="entry name" value="Thr_tRNA_synth"/>
    <property type="match status" value="1"/>
</dbReference>
<dbReference type="Gene3D" id="3.40.50.800">
    <property type="entry name" value="Anticodon-binding domain"/>
    <property type="match status" value="1"/>
</dbReference>
<dbReference type="PANTHER" id="PTHR11451:SF44">
    <property type="entry name" value="THREONINE--TRNA LIGASE, CHLOROPLASTIC_MITOCHONDRIAL 2"/>
    <property type="match status" value="1"/>
</dbReference>
<comment type="subcellular location">
    <subcellularLocation>
        <location evidence="1 13">Cytoplasm</location>
    </subcellularLocation>
</comment>
<keyword evidence="13" id="KW-0479">Metal-binding</keyword>
<comment type="catalytic activity">
    <reaction evidence="12 13">
        <text>tRNA(Thr) + L-threonine + ATP = L-threonyl-tRNA(Thr) + AMP + diphosphate + H(+)</text>
        <dbReference type="Rhea" id="RHEA:24624"/>
        <dbReference type="Rhea" id="RHEA-COMP:9670"/>
        <dbReference type="Rhea" id="RHEA-COMP:9704"/>
        <dbReference type="ChEBI" id="CHEBI:15378"/>
        <dbReference type="ChEBI" id="CHEBI:30616"/>
        <dbReference type="ChEBI" id="CHEBI:33019"/>
        <dbReference type="ChEBI" id="CHEBI:57926"/>
        <dbReference type="ChEBI" id="CHEBI:78442"/>
        <dbReference type="ChEBI" id="CHEBI:78534"/>
        <dbReference type="ChEBI" id="CHEBI:456215"/>
        <dbReference type="EC" id="6.1.1.3"/>
    </reaction>
</comment>
<dbReference type="GO" id="GO:0005737">
    <property type="term" value="C:cytoplasm"/>
    <property type="evidence" value="ECO:0007669"/>
    <property type="project" value="UniProtKB-SubCell"/>
</dbReference>
<comment type="cofactor">
    <cofactor evidence="13">
        <name>Zn(2+)</name>
        <dbReference type="ChEBI" id="CHEBI:29105"/>
    </cofactor>
    <text evidence="13">Binds 1 zinc ion per subunit.</text>
</comment>
<dbReference type="AlphaFoldDB" id="A0A2W5YYV4"/>
<dbReference type="PROSITE" id="PS50862">
    <property type="entry name" value="AA_TRNA_LIGASE_II"/>
    <property type="match status" value="1"/>
</dbReference>
<dbReference type="SUPFAM" id="SSF55186">
    <property type="entry name" value="ThrRS/AlaRS common domain"/>
    <property type="match status" value="1"/>
</dbReference>
<dbReference type="GO" id="GO:0005524">
    <property type="term" value="F:ATP binding"/>
    <property type="evidence" value="ECO:0007669"/>
    <property type="project" value="UniProtKB-UniRule"/>
</dbReference>
<dbReference type="Pfam" id="PF07973">
    <property type="entry name" value="tRNA_SAD"/>
    <property type="match status" value="1"/>
</dbReference>
<keyword evidence="6 13" id="KW-0547">Nucleotide-binding</keyword>
<dbReference type="PRINTS" id="PR01047">
    <property type="entry name" value="TRNASYNTHTHR"/>
</dbReference>
<dbReference type="InterPro" id="IPR033728">
    <property type="entry name" value="ThrRS_core"/>
</dbReference>
<evidence type="ECO:0000313" key="15">
    <source>
        <dbReference type="EMBL" id="PZR78142.1"/>
    </source>
</evidence>
<sequence length="606" mass="68597">MPDEIVDDAAEAGPPIDAPAELTLDILRHSAAHLMAAAVVELFPGAQYDVGPATDEGFFYNFRLRGSAHFSEEDLAGIEARMKELAKRRIPFEREVMARGPARQLFTDLDQEFKVRIIDGMPDDVDTVGVYRTGDFVDLCRGPHVPHTGHLRAVRLLRVAGVYWRGDERNEQLQRVYGTAFFEREQLDAFIAQREEARRRDHRRLGAELDLFSFPEEIGSGLPVFHPKGGLVRKLMEDYSRRRHEEAGYEFVNTPHITKEDLFQTSGHLQWFAEGMFPPMELDDGVKYYLKPMNCPFHILIYRSRPRSYRELPLRLFEFGTVYRYEKSGVVHGLTRVRGLTMDDSHIFCTKAQMGEEIRTLLTFVLDLLREFGLSEFFLELQTRPEGKAVGTDEEWEEATDALRSAASNMGLELALDEGGGTFYGPKISVQVKDAIGRYWQMSTIQVDLQFPQRFGLGYIEADGGEARPVMIHRALFGSIERFFGILLEHYAGHFPVWLAPVQCEIVPVQDDAPEVIEHVTALRDTMRAAGLRAEVNDKPGERMQARIRDAELRKVPYVVVVGRRDVERGDGVVNVRSTRAGTQENLPAGDLVTRLVAEAASRGQG</sequence>
<dbReference type="InterPro" id="IPR018163">
    <property type="entry name" value="Thr/Ala-tRNA-synth_IIc_edit"/>
</dbReference>
<organism evidence="15 16">
    <name type="scientific">Candidatus Aeolococcus gillhamiae</name>
    <dbReference type="NCBI Taxonomy" id="3127015"/>
    <lineage>
        <taxon>Bacteria</taxon>
        <taxon>Bacillati</taxon>
        <taxon>Candidatus Dormiibacterota</taxon>
        <taxon>Candidatus Dormibacteria</taxon>
        <taxon>Candidatus Aeolococcales</taxon>
        <taxon>Candidatus Aeolococcaceae</taxon>
        <taxon>Candidatus Aeolococcus</taxon>
    </lineage>
</organism>
<dbReference type="InterPro" id="IPR045864">
    <property type="entry name" value="aa-tRNA-synth_II/BPL/LPL"/>
</dbReference>
<dbReference type="GO" id="GO:0000049">
    <property type="term" value="F:tRNA binding"/>
    <property type="evidence" value="ECO:0007669"/>
    <property type="project" value="UniProtKB-KW"/>
</dbReference>
<dbReference type="Gene3D" id="3.30.980.10">
    <property type="entry name" value="Threonyl-trna Synthetase, Chain A, domain 2"/>
    <property type="match status" value="1"/>
</dbReference>
<dbReference type="Proteomes" id="UP000248724">
    <property type="component" value="Unassembled WGS sequence"/>
</dbReference>
<comment type="caution">
    <text evidence="15">The sequence shown here is derived from an EMBL/GenBank/DDBJ whole genome shotgun (WGS) entry which is preliminary data.</text>
</comment>
<protein>
    <recommendedName>
        <fullName evidence="13">Threonine--tRNA ligase</fullName>
        <ecNumber evidence="13">6.1.1.3</ecNumber>
    </recommendedName>
    <alternativeName>
        <fullName evidence="13">Threonyl-tRNA synthetase</fullName>
        <shortName evidence="13">ThrRS</shortName>
    </alternativeName>
</protein>
<keyword evidence="10 13" id="KW-0648">Protein biosynthesis</keyword>
<evidence type="ECO:0000256" key="8">
    <source>
        <dbReference type="ARBA" id="ARBA00022840"/>
    </source>
</evidence>
<dbReference type="InterPro" id="IPR004154">
    <property type="entry name" value="Anticodon-bd"/>
</dbReference>
<dbReference type="Gene3D" id="3.30.54.20">
    <property type="match status" value="1"/>
</dbReference>
<comment type="caution">
    <text evidence="13">Lacks conserved residue(s) required for the propagation of feature annotation.</text>
</comment>
<dbReference type="InterPro" id="IPR012947">
    <property type="entry name" value="tRNA_SAD"/>
</dbReference>
<keyword evidence="4 13" id="KW-0820">tRNA-binding</keyword>
<evidence type="ECO:0000256" key="6">
    <source>
        <dbReference type="ARBA" id="ARBA00022741"/>
    </source>
</evidence>
<dbReference type="EC" id="6.1.1.3" evidence="13"/>
<dbReference type="InterPro" id="IPR002314">
    <property type="entry name" value="aa-tRNA-synt_IIb"/>
</dbReference>
<feature type="binding site" evidence="13">
    <location>
        <position position="346"/>
    </location>
    <ligand>
        <name>Zn(2+)</name>
        <dbReference type="ChEBI" id="CHEBI:29105"/>
        <note>catalytic</note>
    </ligand>
</feature>